<dbReference type="Gene3D" id="3.40.50.2300">
    <property type="match status" value="1"/>
</dbReference>
<dbReference type="AlphaFoldDB" id="M5AZW9"/>
<dbReference type="CDD" id="cd16345">
    <property type="entry name" value="LMWP_ArsC"/>
    <property type="match status" value="1"/>
</dbReference>
<accession>M5AZW9</accession>
<keyword evidence="4" id="KW-1015">Disulfide bond</keyword>
<reference evidence="7 8" key="1">
    <citation type="journal article" date="2013" name="PLoS ONE">
        <title>Genomic Analysis by Deep Sequencing of the Probiotic Lactobacillus brevis KB290 Harboring Nine Plasmids Reveals Genomic Stability.</title>
        <authorList>
            <person name="Fukao M."/>
            <person name="Oshima K."/>
            <person name="Morita H."/>
            <person name="Toh H."/>
            <person name="Suda W."/>
            <person name="Kim S.W."/>
            <person name="Suzuki S."/>
            <person name="Yakabe T."/>
            <person name="Hattori M."/>
            <person name="Yajima N."/>
        </authorList>
    </citation>
    <scope>NUCLEOTIDE SEQUENCE [LARGE SCALE GENOMIC DNA]</scope>
    <source>
        <strain evidence="7 8">KB290</strain>
    </source>
</reference>
<dbReference type="GO" id="GO:0004725">
    <property type="term" value="F:protein tyrosine phosphatase activity"/>
    <property type="evidence" value="ECO:0007669"/>
    <property type="project" value="InterPro"/>
</dbReference>
<feature type="domain" description="Phosphotyrosine protein phosphatase I" evidence="6">
    <location>
        <begin position="15"/>
        <end position="144"/>
    </location>
</feature>
<dbReference type="GO" id="GO:0030612">
    <property type="term" value="F:arsenate reductase (thioredoxin) activity"/>
    <property type="evidence" value="ECO:0007669"/>
    <property type="project" value="InterPro"/>
</dbReference>
<dbReference type="NCBIfam" id="TIGR02691">
    <property type="entry name" value="arsC_pI258_fam"/>
    <property type="match status" value="1"/>
</dbReference>
<dbReference type="PANTHER" id="PTHR43428:SF1">
    <property type="entry name" value="ARSENATE REDUCTASE"/>
    <property type="match status" value="1"/>
</dbReference>
<keyword evidence="2" id="KW-0059">Arsenical resistance</keyword>
<proteinExistence type="predicted"/>
<evidence type="ECO:0000256" key="5">
    <source>
        <dbReference type="ARBA" id="ARBA00023284"/>
    </source>
</evidence>
<evidence type="ECO:0000256" key="1">
    <source>
        <dbReference type="ARBA" id="ARBA00022490"/>
    </source>
</evidence>
<dbReference type="PANTHER" id="PTHR43428">
    <property type="entry name" value="ARSENATE REDUCTASE"/>
    <property type="match status" value="1"/>
</dbReference>
<dbReference type="KEGG" id="lbk:LVISKB_1086"/>
<keyword evidence="3" id="KW-0560">Oxidoreductase</keyword>
<dbReference type="Pfam" id="PF01451">
    <property type="entry name" value="LMWPc"/>
    <property type="match status" value="1"/>
</dbReference>
<dbReference type="InterPro" id="IPR014064">
    <property type="entry name" value="Arsenate_reductase_ArsC"/>
</dbReference>
<dbReference type="PATRIC" id="fig|1001583.3.peg.1071"/>
<sequence>MFVWFGRKGARGAMKRLYFLCTGNSCRSQMAEGLARDLLDPSWYVASAGIEAHGLNPLAVQVMAEIGIDISQQTSTVIDLGYLRQCDLVVTLCGDARDRCPVTPATVKRIHWPLADPAQATGSVAERLLIFRQVRDEIARHIKEI</sequence>
<evidence type="ECO:0000256" key="2">
    <source>
        <dbReference type="ARBA" id="ARBA00022849"/>
    </source>
</evidence>
<dbReference type="Proteomes" id="UP000012042">
    <property type="component" value="Chromosome"/>
</dbReference>
<dbReference type="InterPro" id="IPR036196">
    <property type="entry name" value="Ptyr_pPase_sf"/>
</dbReference>
<dbReference type="SUPFAM" id="SSF52788">
    <property type="entry name" value="Phosphotyrosine protein phosphatases I"/>
    <property type="match status" value="1"/>
</dbReference>
<gene>
    <name evidence="7" type="ORF">LVISKB_1086</name>
</gene>
<dbReference type="HOGENOM" id="CLU_071415_3_2_9"/>
<dbReference type="GO" id="GO:0046685">
    <property type="term" value="P:response to arsenic-containing substance"/>
    <property type="evidence" value="ECO:0007669"/>
    <property type="project" value="UniProtKB-KW"/>
</dbReference>
<dbReference type="SMART" id="SM00226">
    <property type="entry name" value="LMWPc"/>
    <property type="match status" value="1"/>
</dbReference>
<keyword evidence="5" id="KW-0676">Redox-active center</keyword>
<keyword evidence="1" id="KW-0963">Cytoplasm</keyword>
<name>M5AZW9_LEVBR</name>
<evidence type="ECO:0000259" key="6">
    <source>
        <dbReference type="SMART" id="SM00226"/>
    </source>
</evidence>
<evidence type="ECO:0000313" key="8">
    <source>
        <dbReference type="Proteomes" id="UP000012042"/>
    </source>
</evidence>
<dbReference type="EMBL" id="AP012167">
    <property type="protein sequence ID" value="BAN06721.1"/>
    <property type="molecule type" value="Genomic_DNA"/>
</dbReference>
<dbReference type="InterPro" id="IPR023485">
    <property type="entry name" value="Ptyr_pPase"/>
</dbReference>
<protein>
    <submittedName>
        <fullName evidence="7">Protein ArsC</fullName>
    </submittedName>
</protein>
<evidence type="ECO:0000256" key="4">
    <source>
        <dbReference type="ARBA" id="ARBA00023157"/>
    </source>
</evidence>
<organism evidence="7 8">
    <name type="scientific">Levilactobacillus brevis KB290</name>
    <dbReference type="NCBI Taxonomy" id="1001583"/>
    <lineage>
        <taxon>Bacteria</taxon>
        <taxon>Bacillati</taxon>
        <taxon>Bacillota</taxon>
        <taxon>Bacilli</taxon>
        <taxon>Lactobacillales</taxon>
        <taxon>Lactobacillaceae</taxon>
        <taxon>Levilactobacillus</taxon>
    </lineage>
</organism>
<evidence type="ECO:0000256" key="3">
    <source>
        <dbReference type="ARBA" id="ARBA00023002"/>
    </source>
</evidence>
<evidence type="ECO:0000313" key="7">
    <source>
        <dbReference type="EMBL" id="BAN06721.1"/>
    </source>
</evidence>